<sequence length="242" mass="26466">LCSSWFCGQRPLLVQCQCTLRHAHEGCINGLGQARCRSPGLFLTLAKWVLLLSVAPSSISTTWSTCPWCVPQCKFNGTVKVGNRKLVINRKTSSIFPEQDPNRPGAGLHVLWAREEYHDSRKRCLLHHPLRGPLAKVITTTLAPGGLVTTVCAITAPQKTNTLPTSPGATTAVGKAILELNGKPPGTAFLSPPPACRLWTHCPPEKSARCDNIKKTVEQASEDPSRASRATLRTRLSRRYEQ</sequence>
<comment type="caution">
    <text evidence="11">The sequence shown here is derived from an EMBL/GenBank/DDBJ whole genome shotgun (WGS) entry which is preliminary data.</text>
</comment>
<protein>
    <recommendedName>
        <fullName evidence="4">Glyceraldehyde-3-phosphate dehydrogenase</fullName>
        <ecNumber evidence="3">1.2.1.12</ecNumber>
    </recommendedName>
</protein>
<dbReference type="AlphaFoldDB" id="A0A8J6AB29"/>
<keyword evidence="5" id="KW-0963">Cytoplasm</keyword>
<comment type="pathway">
    <text evidence="1">Carbohydrate degradation; glycolysis; pyruvate from D-glyceraldehyde 3-phosphate: step 1/5.</text>
</comment>
<accession>A0A8J6AB29</accession>
<name>A0A8J6AB29_GALPY</name>
<evidence type="ECO:0000256" key="4">
    <source>
        <dbReference type="ARBA" id="ARBA00021022"/>
    </source>
</evidence>
<evidence type="ECO:0000256" key="1">
    <source>
        <dbReference type="ARBA" id="ARBA00004869"/>
    </source>
</evidence>
<organism evidence="11 12">
    <name type="scientific">Galemys pyrenaicus</name>
    <name type="common">Iberian desman</name>
    <name type="synonym">Pyrenean desman</name>
    <dbReference type="NCBI Taxonomy" id="202257"/>
    <lineage>
        <taxon>Eukaryota</taxon>
        <taxon>Metazoa</taxon>
        <taxon>Chordata</taxon>
        <taxon>Craniata</taxon>
        <taxon>Vertebrata</taxon>
        <taxon>Euteleostomi</taxon>
        <taxon>Mammalia</taxon>
        <taxon>Eutheria</taxon>
        <taxon>Laurasiatheria</taxon>
        <taxon>Eulipotyphla</taxon>
        <taxon>Talpidae</taxon>
        <taxon>Galemys</taxon>
    </lineage>
</organism>
<evidence type="ECO:0000313" key="11">
    <source>
        <dbReference type="EMBL" id="KAG8515517.1"/>
    </source>
</evidence>
<evidence type="ECO:0000256" key="10">
    <source>
        <dbReference type="SAM" id="MobiDB-lite"/>
    </source>
</evidence>
<evidence type="ECO:0000313" key="12">
    <source>
        <dbReference type="Proteomes" id="UP000700334"/>
    </source>
</evidence>
<keyword evidence="12" id="KW-1185">Reference proteome</keyword>
<evidence type="ECO:0000256" key="7">
    <source>
        <dbReference type="ARBA" id="ARBA00023027"/>
    </source>
</evidence>
<dbReference type="InterPro" id="IPR036291">
    <property type="entry name" value="NAD(P)-bd_dom_sf"/>
</dbReference>
<evidence type="ECO:0000256" key="5">
    <source>
        <dbReference type="ARBA" id="ARBA00022490"/>
    </source>
</evidence>
<comment type="catalytic activity">
    <reaction evidence="9">
        <text>D-glyceraldehyde 3-phosphate + phosphate + NAD(+) = (2R)-3-phospho-glyceroyl phosphate + NADH + H(+)</text>
        <dbReference type="Rhea" id="RHEA:10300"/>
        <dbReference type="ChEBI" id="CHEBI:15378"/>
        <dbReference type="ChEBI" id="CHEBI:43474"/>
        <dbReference type="ChEBI" id="CHEBI:57540"/>
        <dbReference type="ChEBI" id="CHEBI:57604"/>
        <dbReference type="ChEBI" id="CHEBI:57945"/>
        <dbReference type="ChEBI" id="CHEBI:59776"/>
        <dbReference type="EC" id="1.2.1.12"/>
    </reaction>
</comment>
<comment type="similarity">
    <text evidence="2">Belongs to the glyceraldehyde-3-phosphate dehydrogenase family.</text>
</comment>
<reference evidence="11" key="1">
    <citation type="journal article" date="2021" name="Evol. Appl.">
        <title>The genome of the Pyrenean desman and the effects of bottlenecks and inbreeding on the genomic landscape of an endangered species.</title>
        <authorList>
            <person name="Escoda L."/>
            <person name="Castresana J."/>
        </authorList>
    </citation>
    <scope>NUCLEOTIDE SEQUENCE</scope>
    <source>
        <strain evidence="11">IBE-C5619</strain>
    </source>
</reference>
<evidence type="ECO:0000256" key="3">
    <source>
        <dbReference type="ARBA" id="ARBA00013119"/>
    </source>
</evidence>
<evidence type="ECO:0000256" key="9">
    <source>
        <dbReference type="ARBA" id="ARBA00047698"/>
    </source>
</evidence>
<dbReference type="EC" id="1.2.1.12" evidence="3"/>
<keyword evidence="8" id="KW-0324">Glycolysis</keyword>
<feature type="non-terminal residue" evidence="11">
    <location>
        <position position="1"/>
    </location>
</feature>
<dbReference type="PANTHER" id="PTHR10836">
    <property type="entry name" value="GLYCERALDEHYDE 3-PHOSPHATE DEHYDROGENASE"/>
    <property type="match status" value="1"/>
</dbReference>
<dbReference type="SUPFAM" id="SSF51735">
    <property type="entry name" value="NAD(P)-binding Rossmann-fold domains"/>
    <property type="match status" value="1"/>
</dbReference>
<feature type="region of interest" description="Disordered" evidence="10">
    <location>
        <begin position="217"/>
        <end position="242"/>
    </location>
</feature>
<dbReference type="InterPro" id="IPR020831">
    <property type="entry name" value="GlycerAld/Erythrose_P_DH"/>
</dbReference>
<evidence type="ECO:0000256" key="8">
    <source>
        <dbReference type="ARBA" id="ARBA00023152"/>
    </source>
</evidence>
<evidence type="ECO:0000256" key="2">
    <source>
        <dbReference type="ARBA" id="ARBA00007406"/>
    </source>
</evidence>
<keyword evidence="7" id="KW-0520">NAD</keyword>
<dbReference type="EMBL" id="JAGFMF010011709">
    <property type="protein sequence ID" value="KAG8515517.1"/>
    <property type="molecule type" value="Genomic_DNA"/>
</dbReference>
<dbReference type="GO" id="GO:0005829">
    <property type="term" value="C:cytosol"/>
    <property type="evidence" value="ECO:0007669"/>
    <property type="project" value="TreeGrafter"/>
</dbReference>
<dbReference type="PANTHER" id="PTHR10836:SF111">
    <property type="entry name" value="GLYCERALDEHYDE-3-PHOSPHATE DEHYDROGENASE"/>
    <property type="match status" value="1"/>
</dbReference>
<dbReference type="Gene3D" id="3.30.360.10">
    <property type="entry name" value="Dihydrodipicolinate Reductase, domain 2"/>
    <property type="match status" value="1"/>
</dbReference>
<gene>
    <name evidence="11" type="ORF">J0S82_019294</name>
</gene>
<keyword evidence="6" id="KW-0560">Oxidoreductase</keyword>
<proteinExistence type="inferred from homology"/>
<dbReference type="GO" id="GO:0006096">
    <property type="term" value="P:glycolytic process"/>
    <property type="evidence" value="ECO:0007669"/>
    <property type="project" value="UniProtKB-KW"/>
</dbReference>
<dbReference type="Proteomes" id="UP000700334">
    <property type="component" value="Unassembled WGS sequence"/>
</dbReference>
<dbReference type="SUPFAM" id="SSF55347">
    <property type="entry name" value="Glyceraldehyde-3-phosphate dehydrogenase-like, C-terminal domain"/>
    <property type="match status" value="1"/>
</dbReference>
<dbReference type="GO" id="GO:0004365">
    <property type="term" value="F:glyceraldehyde-3-phosphate dehydrogenase (NAD+) (phosphorylating) activity"/>
    <property type="evidence" value="ECO:0007669"/>
    <property type="project" value="UniProtKB-EC"/>
</dbReference>
<evidence type="ECO:0000256" key="6">
    <source>
        <dbReference type="ARBA" id="ARBA00023002"/>
    </source>
</evidence>